<keyword evidence="2" id="KW-1185">Reference proteome</keyword>
<dbReference type="RefSeq" id="WP_281481532.1">
    <property type="nucleotide sequence ID" value="NZ_CP124543.1"/>
</dbReference>
<dbReference type="KEGG" id="hbq:QI031_20700"/>
<evidence type="ECO:0000313" key="1">
    <source>
        <dbReference type="EMBL" id="WGV24203.1"/>
    </source>
</evidence>
<name>A0AAJ6NPJ7_9CYAN</name>
<dbReference type="Proteomes" id="UP001223520">
    <property type="component" value="Chromosome"/>
</dbReference>
<dbReference type="AlphaFoldDB" id="A0AAJ6NPJ7"/>
<accession>A0AAJ6NPJ7</accession>
<dbReference type="EMBL" id="CP124543">
    <property type="protein sequence ID" value="WGV24203.1"/>
    <property type="molecule type" value="Genomic_DNA"/>
</dbReference>
<organism evidence="1 2">
    <name type="scientific">Halotia branconii CENA392</name>
    <dbReference type="NCBI Taxonomy" id="1539056"/>
    <lineage>
        <taxon>Bacteria</taxon>
        <taxon>Bacillati</taxon>
        <taxon>Cyanobacteriota</taxon>
        <taxon>Cyanophyceae</taxon>
        <taxon>Nostocales</taxon>
        <taxon>Nodulariaceae</taxon>
        <taxon>Halotia</taxon>
    </lineage>
</organism>
<reference evidence="1 2" key="1">
    <citation type="journal article" date="2023" name="Limnol Oceanogr Lett">
        <title>Environmental adaptations by the intertidal Antarctic cyanobacterium Halotia branconii CENA392 as revealed using long-read genome sequencing.</title>
        <authorList>
            <person name="Dextro R.B."/>
            <person name="Delbaje E."/>
            <person name="Freitas P.N.N."/>
            <person name="Geraldes V."/>
            <person name="Pinto E."/>
            <person name="Long P.F."/>
            <person name="Fiore M.F."/>
        </authorList>
    </citation>
    <scope>NUCLEOTIDE SEQUENCE [LARGE SCALE GENOMIC DNA]</scope>
    <source>
        <strain evidence="1 2">CENA392</strain>
    </source>
</reference>
<evidence type="ECO:0000313" key="2">
    <source>
        <dbReference type="Proteomes" id="UP001223520"/>
    </source>
</evidence>
<gene>
    <name evidence="1" type="ORF">QI031_20700</name>
</gene>
<proteinExistence type="predicted"/>
<protein>
    <submittedName>
        <fullName evidence="1">Uncharacterized protein</fullName>
    </submittedName>
</protein>
<sequence length="129" mass="15231">MQSAHCALAVALKYASDDPDFAIARQYLETAIALSKEYHQTYWSIFWNTSTERTKRRIRTKCHQLAFDTYSNMIELADLVNKYADYQTSRSISPPKSWQEFLHNLECAFLWIEDEHSHQIYFKQLSLIS</sequence>